<feature type="transmembrane region" description="Helical" evidence="1">
    <location>
        <begin position="58"/>
        <end position="81"/>
    </location>
</feature>
<dbReference type="Proteomes" id="UP000218231">
    <property type="component" value="Unassembled WGS sequence"/>
</dbReference>
<keyword evidence="3" id="KW-1185">Reference proteome</keyword>
<keyword evidence="1" id="KW-0812">Transmembrane</keyword>
<comment type="caution">
    <text evidence="2">The sequence shown here is derived from an EMBL/GenBank/DDBJ whole genome shotgun (WGS) entry which is preliminary data.</text>
</comment>
<gene>
    <name evidence="2" type="ORF">WR25_04808</name>
</gene>
<feature type="transmembrane region" description="Helical" evidence="1">
    <location>
        <begin position="125"/>
        <end position="149"/>
    </location>
</feature>
<dbReference type="EMBL" id="LIAE01006559">
    <property type="protein sequence ID" value="PAV87589.1"/>
    <property type="molecule type" value="Genomic_DNA"/>
</dbReference>
<keyword evidence="1" id="KW-0472">Membrane</keyword>
<evidence type="ECO:0000313" key="3">
    <source>
        <dbReference type="Proteomes" id="UP000218231"/>
    </source>
</evidence>
<proteinExistence type="predicted"/>
<reference evidence="2" key="1">
    <citation type="journal article" date="2017" name="Curr. Biol.">
        <title>Genome architecture and evolution of a unichromosomal asexual nematode.</title>
        <authorList>
            <person name="Fradin H."/>
            <person name="Zegar C."/>
            <person name="Gutwein M."/>
            <person name="Lucas J."/>
            <person name="Kovtun M."/>
            <person name="Corcoran D."/>
            <person name="Baugh L.R."/>
            <person name="Kiontke K."/>
            <person name="Gunsalus K."/>
            <person name="Fitch D.H."/>
            <person name="Piano F."/>
        </authorList>
    </citation>
    <scope>NUCLEOTIDE SEQUENCE [LARGE SCALE GENOMIC DNA]</scope>
    <source>
        <strain evidence="2">PF1309</strain>
    </source>
</reference>
<protein>
    <submittedName>
        <fullName evidence="2">Uncharacterized protein</fullName>
    </submittedName>
</protein>
<name>A0A2A2LN65_9BILA</name>
<dbReference type="AlphaFoldDB" id="A0A2A2LN65"/>
<feature type="transmembrane region" description="Helical" evidence="1">
    <location>
        <begin position="88"/>
        <end position="113"/>
    </location>
</feature>
<accession>A0A2A2LN65</accession>
<feature type="transmembrane region" description="Helical" evidence="1">
    <location>
        <begin position="14"/>
        <end position="38"/>
    </location>
</feature>
<keyword evidence="1" id="KW-1133">Transmembrane helix</keyword>
<evidence type="ECO:0000313" key="2">
    <source>
        <dbReference type="EMBL" id="PAV87589.1"/>
    </source>
</evidence>
<organism evidence="2 3">
    <name type="scientific">Diploscapter pachys</name>
    <dbReference type="NCBI Taxonomy" id="2018661"/>
    <lineage>
        <taxon>Eukaryota</taxon>
        <taxon>Metazoa</taxon>
        <taxon>Ecdysozoa</taxon>
        <taxon>Nematoda</taxon>
        <taxon>Chromadorea</taxon>
        <taxon>Rhabditida</taxon>
        <taxon>Rhabditina</taxon>
        <taxon>Rhabditomorpha</taxon>
        <taxon>Rhabditoidea</taxon>
        <taxon>Rhabditidae</taxon>
        <taxon>Diploscapter</taxon>
    </lineage>
</organism>
<evidence type="ECO:0000256" key="1">
    <source>
        <dbReference type="SAM" id="Phobius"/>
    </source>
</evidence>
<sequence length="169" mass="18944">MNYATCFGQDSKKLLLICMGICLVLGIANEFSSVLTGANDRMDDIMYGKYDPSRHTGFGLKSMIKIAVIVALYLFFMWCVYQEIKCCLIYLFVLQLLVVLIYVFLTAFIFYVLINNIVKGYSGTWGLVLVATISVAYTIFFVVVAVLLYKVLSNAVARTEEVGMSQVSK</sequence>